<evidence type="ECO:0000256" key="2">
    <source>
        <dbReference type="ARBA" id="ARBA00008954"/>
    </source>
</evidence>
<dbReference type="RefSeq" id="WP_322395905.1">
    <property type="nucleotide sequence ID" value="NZ_WNUI01000658.1"/>
</dbReference>
<evidence type="ECO:0000313" key="4">
    <source>
        <dbReference type="Proteomes" id="UP001288778"/>
    </source>
</evidence>
<evidence type="ECO:0000313" key="3">
    <source>
        <dbReference type="EMBL" id="MDZ4910727.1"/>
    </source>
</evidence>
<dbReference type="PANTHER" id="PTHR11986:SF58">
    <property type="entry name" value="LEUCINE_METHIONINE RACEMASE"/>
    <property type="match status" value="1"/>
</dbReference>
<dbReference type="InterPro" id="IPR015422">
    <property type="entry name" value="PyrdxlP-dep_Trfase_small"/>
</dbReference>
<name>A0AAW9HYV2_CLOPF</name>
<dbReference type="InterPro" id="IPR015424">
    <property type="entry name" value="PyrdxlP-dep_Trfase"/>
</dbReference>
<dbReference type="InterPro" id="IPR005814">
    <property type="entry name" value="Aminotrans_3"/>
</dbReference>
<keyword evidence="3" id="KW-0808">Transferase</keyword>
<feature type="non-terminal residue" evidence="3">
    <location>
        <position position="1"/>
    </location>
</feature>
<dbReference type="Proteomes" id="UP001288778">
    <property type="component" value="Unassembled WGS sequence"/>
</dbReference>
<comment type="similarity">
    <text evidence="2">Belongs to the class-III pyridoxal-phosphate-dependent aminotransferase family.</text>
</comment>
<dbReference type="GO" id="GO:0008483">
    <property type="term" value="F:transaminase activity"/>
    <property type="evidence" value="ECO:0007669"/>
    <property type="project" value="UniProtKB-KW"/>
</dbReference>
<protein>
    <submittedName>
        <fullName evidence="3">Aminotransferase class III-fold pyridoxal phosphate-dependent enzyme</fullName>
    </submittedName>
</protein>
<sequence>PNIIEDVRGLGLSIGVDLPNKLATKKICYQCIKNGLLLISLGENTLRIQPPLIITKTQLDKSIEILENSINYFIKGKISDDAYIFINGW</sequence>
<dbReference type="GO" id="GO:0042802">
    <property type="term" value="F:identical protein binding"/>
    <property type="evidence" value="ECO:0007669"/>
    <property type="project" value="TreeGrafter"/>
</dbReference>
<proteinExistence type="inferred from homology"/>
<dbReference type="GO" id="GO:0030170">
    <property type="term" value="F:pyridoxal phosphate binding"/>
    <property type="evidence" value="ECO:0007669"/>
    <property type="project" value="InterPro"/>
</dbReference>
<gene>
    <name evidence="3" type="ORF">GNF68_17275</name>
</gene>
<comment type="caution">
    <text evidence="3">The sequence shown here is derived from an EMBL/GenBank/DDBJ whole genome shotgun (WGS) entry which is preliminary data.</text>
</comment>
<dbReference type="Pfam" id="PF00202">
    <property type="entry name" value="Aminotran_3"/>
    <property type="match status" value="1"/>
</dbReference>
<keyword evidence="3" id="KW-0032">Aminotransferase</keyword>
<dbReference type="EMBL" id="WNUI01000658">
    <property type="protein sequence ID" value="MDZ4910727.1"/>
    <property type="molecule type" value="Genomic_DNA"/>
</dbReference>
<accession>A0AAW9HYV2</accession>
<comment type="cofactor">
    <cofactor evidence="1">
        <name>pyridoxal 5'-phosphate</name>
        <dbReference type="ChEBI" id="CHEBI:597326"/>
    </cofactor>
</comment>
<reference evidence="3" key="1">
    <citation type="submission" date="2019-11" db="EMBL/GenBank/DDBJ databases">
        <title>Characterization of Clostridium perfringens isolates from swine manure treated agricultural soils.</title>
        <authorList>
            <person name="Wushke S.T."/>
        </authorList>
    </citation>
    <scope>NUCLEOTIDE SEQUENCE</scope>
    <source>
        <strain evidence="3">X94</strain>
    </source>
</reference>
<dbReference type="AlphaFoldDB" id="A0AAW9HYV2"/>
<dbReference type="InterPro" id="IPR050103">
    <property type="entry name" value="Class-III_PLP-dep_AT"/>
</dbReference>
<evidence type="ECO:0000256" key="1">
    <source>
        <dbReference type="ARBA" id="ARBA00001933"/>
    </source>
</evidence>
<dbReference type="Gene3D" id="3.90.1150.10">
    <property type="entry name" value="Aspartate Aminotransferase, domain 1"/>
    <property type="match status" value="1"/>
</dbReference>
<dbReference type="PANTHER" id="PTHR11986">
    <property type="entry name" value="AMINOTRANSFERASE CLASS III"/>
    <property type="match status" value="1"/>
</dbReference>
<dbReference type="SUPFAM" id="SSF53383">
    <property type="entry name" value="PLP-dependent transferases"/>
    <property type="match status" value="1"/>
</dbReference>
<organism evidence="3 4">
    <name type="scientific">Clostridium perfringens</name>
    <dbReference type="NCBI Taxonomy" id="1502"/>
    <lineage>
        <taxon>Bacteria</taxon>
        <taxon>Bacillati</taxon>
        <taxon>Bacillota</taxon>
        <taxon>Clostridia</taxon>
        <taxon>Eubacteriales</taxon>
        <taxon>Clostridiaceae</taxon>
        <taxon>Clostridium</taxon>
    </lineage>
</organism>